<keyword evidence="9" id="KW-0282">Flagellum</keyword>
<protein>
    <recommendedName>
        <fullName evidence="7">Flagellar protein</fullName>
    </recommendedName>
</protein>
<keyword evidence="5 7" id="KW-0975">Bacterial flagellum</keyword>
<evidence type="ECO:0000313" key="9">
    <source>
        <dbReference type="EMBL" id="MBD1600422.1"/>
    </source>
</evidence>
<evidence type="ECO:0000313" key="10">
    <source>
        <dbReference type="Proteomes" id="UP000805841"/>
    </source>
</evidence>
<dbReference type="InterPro" id="IPR022781">
    <property type="entry name" value="Flagellar_biosynth_FliO"/>
</dbReference>
<evidence type="ECO:0000256" key="2">
    <source>
        <dbReference type="ARBA" id="ARBA00022692"/>
    </source>
</evidence>
<dbReference type="Pfam" id="PF04347">
    <property type="entry name" value="FliO"/>
    <property type="match status" value="1"/>
</dbReference>
<evidence type="ECO:0000256" key="8">
    <source>
        <dbReference type="SAM" id="SignalP"/>
    </source>
</evidence>
<sequence>MGRLLMALLAPPLALPLAAWGAEPVAQAASQSSLLGGTGGQLLQTVIGLLVVLGVIVGLAWVLKRMQQASPRGGRQVIELVGARALGPRDRLLLVQVGDEQVLLGISPGRITPLHVMAKPVAMPEKAEPVAPEFAQRLMELLGKDQKDKH</sequence>
<dbReference type="RefSeq" id="WP_190422718.1">
    <property type="nucleotide sequence ID" value="NZ_JAAOCA010000021.1"/>
</dbReference>
<dbReference type="Proteomes" id="UP000805841">
    <property type="component" value="Unassembled WGS sequence"/>
</dbReference>
<dbReference type="InterPro" id="IPR052205">
    <property type="entry name" value="FliO/MopB"/>
</dbReference>
<reference evidence="9 10" key="1">
    <citation type="journal article" date="2020" name="Insects">
        <title>Bacteria Belonging to Pseudomonas typographi sp. nov. from the Bark Beetle Ips typographus Have Genomic Potential to Aid in the Host Ecology.</title>
        <authorList>
            <person name="Peral-Aranega E."/>
            <person name="Saati-Santamaria Z."/>
            <person name="Kolarik M."/>
            <person name="Rivas R."/>
            <person name="Garcia-Fraile P."/>
        </authorList>
    </citation>
    <scope>NUCLEOTIDE SEQUENCE [LARGE SCALE GENOMIC DNA]</scope>
    <source>
        <strain evidence="9 10">CA3A</strain>
    </source>
</reference>
<keyword evidence="8" id="KW-0732">Signal</keyword>
<evidence type="ECO:0000256" key="5">
    <source>
        <dbReference type="ARBA" id="ARBA00023143"/>
    </source>
</evidence>
<keyword evidence="1 7" id="KW-1003">Cell membrane</keyword>
<keyword evidence="3 7" id="KW-1133">Transmembrane helix</keyword>
<name>A0ABR7Z4S1_9PSED</name>
<keyword evidence="4 7" id="KW-0472">Membrane</keyword>
<feature type="signal peptide" evidence="8">
    <location>
        <begin position="1"/>
        <end position="21"/>
    </location>
</feature>
<evidence type="ECO:0000256" key="3">
    <source>
        <dbReference type="ARBA" id="ARBA00022989"/>
    </source>
</evidence>
<dbReference type="NCBIfam" id="TIGR03500">
    <property type="entry name" value="FliO_TIGR"/>
    <property type="match status" value="1"/>
</dbReference>
<accession>A0ABR7Z4S1</accession>
<keyword evidence="9" id="KW-0969">Cilium</keyword>
<evidence type="ECO:0000256" key="4">
    <source>
        <dbReference type="ARBA" id="ARBA00023136"/>
    </source>
</evidence>
<keyword evidence="9" id="KW-0966">Cell projection</keyword>
<dbReference type="PANTHER" id="PTHR38766:SF1">
    <property type="entry name" value="FLAGELLAR PROTEIN FLIO"/>
    <property type="match status" value="1"/>
</dbReference>
<organism evidence="9 10">
    <name type="scientific">Pseudomonas typographi</name>
    <dbReference type="NCBI Taxonomy" id="2715964"/>
    <lineage>
        <taxon>Bacteria</taxon>
        <taxon>Pseudomonadati</taxon>
        <taxon>Pseudomonadota</taxon>
        <taxon>Gammaproteobacteria</taxon>
        <taxon>Pseudomonadales</taxon>
        <taxon>Pseudomonadaceae</taxon>
        <taxon>Pseudomonas</taxon>
    </lineage>
</organism>
<comment type="subcellular location">
    <subcellularLocation>
        <location evidence="7">Cell membrane</location>
    </subcellularLocation>
    <subcellularLocation>
        <location evidence="7">Bacterial flagellum basal body</location>
    </subcellularLocation>
</comment>
<keyword evidence="10" id="KW-1185">Reference proteome</keyword>
<evidence type="ECO:0000256" key="6">
    <source>
        <dbReference type="ARBA" id="ARBA00037937"/>
    </source>
</evidence>
<evidence type="ECO:0000256" key="7">
    <source>
        <dbReference type="RuleBase" id="RU362064"/>
    </source>
</evidence>
<keyword evidence="2 7" id="KW-0812">Transmembrane</keyword>
<evidence type="ECO:0000256" key="1">
    <source>
        <dbReference type="ARBA" id="ARBA00022475"/>
    </source>
</evidence>
<proteinExistence type="inferred from homology"/>
<dbReference type="PANTHER" id="PTHR38766">
    <property type="entry name" value="FLAGELLAR PROTEIN FLIO"/>
    <property type="match status" value="1"/>
</dbReference>
<comment type="similarity">
    <text evidence="6 7">Belongs to the FliO/MopB family.</text>
</comment>
<gene>
    <name evidence="9" type="primary">fliO</name>
    <name evidence="9" type="ORF">HAQ05_17135</name>
</gene>
<comment type="caution">
    <text evidence="9">The sequence shown here is derived from an EMBL/GenBank/DDBJ whole genome shotgun (WGS) entry which is preliminary data.</text>
</comment>
<feature type="transmembrane region" description="Helical" evidence="7">
    <location>
        <begin position="45"/>
        <end position="63"/>
    </location>
</feature>
<dbReference type="EMBL" id="JAAOCA010000021">
    <property type="protein sequence ID" value="MBD1600422.1"/>
    <property type="molecule type" value="Genomic_DNA"/>
</dbReference>
<feature type="chain" id="PRO_5046973947" description="Flagellar protein" evidence="8">
    <location>
        <begin position="22"/>
        <end position="150"/>
    </location>
</feature>